<proteinExistence type="predicted"/>
<dbReference type="Ensembl" id="ENSSANT00000074547.1">
    <property type="protein sequence ID" value="ENSSANP00000070120.1"/>
    <property type="gene ID" value="ENSSANG00000034987.1"/>
</dbReference>
<name>A0A671QJ56_9TELE</name>
<dbReference type="InterPro" id="IPR016187">
    <property type="entry name" value="CTDL_fold"/>
</dbReference>
<evidence type="ECO:0000313" key="2">
    <source>
        <dbReference type="Ensembl" id="ENSSANP00000070120.1"/>
    </source>
</evidence>
<keyword evidence="3" id="KW-1185">Reference proteome</keyword>
<dbReference type="Gene3D" id="3.10.100.10">
    <property type="entry name" value="Mannose-Binding Protein A, subunit A"/>
    <property type="match status" value="1"/>
</dbReference>
<dbReference type="PANTHER" id="PTHR45784">
    <property type="entry name" value="C-TYPE LECTIN DOMAIN FAMILY 20 MEMBER A-RELATED"/>
    <property type="match status" value="1"/>
</dbReference>
<reference evidence="2" key="1">
    <citation type="submission" date="2025-08" db="UniProtKB">
        <authorList>
            <consortium name="Ensembl"/>
        </authorList>
    </citation>
    <scope>IDENTIFICATION</scope>
</reference>
<protein>
    <recommendedName>
        <fullName evidence="1">C-type lectin domain-containing protein</fullName>
    </recommendedName>
</protein>
<sequence length="147" mass="17241">MFFFAHSVQQLCEPSGLLMSVVFIKMIPPTFCKHVLSVYVFVNESMTWAEAQRYCRDKYTDLATIENEQQTVQLIDTVNDDSIDLAWIGLYDDLNSGRERDFRNWHDPGPDNYGGQSLCVYMDNGIWFTTYCFNYRTFICYDGKQFN</sequence>
<dbReference type="PANTHER" id="PTHR45784:SF3">
    <property type="entry name" value="C-TYPE LECTIN DOMAIN FAMILY 4 MEMBER K-LIKE-RELATED"/>
    <property type="match status" value="1"/>
</dbReference>
<dbReference type="InterPro" id="IPR016186">
    <property type="entry name" value="C-type_lectin-like/link_sf"/>
</dbReference>
<dbReference type="PROSITE" id="PS50041">
    <property type="entry name" value="C_TYPE_LECTIN_2"/>
    <property type="match status" value="1"/>
</dbReference>
<accession>A0A671QJ56</accession>
<dbReference type="AlphaFoldDB" id="A0A671QJ56"/>
<organism evidence="2 3">
    <name type="scientific">Sinocyclocheilus anshuiensis</name>
    <dbReference type="NCBI Taxonomy" id="1608454"/>
    <lineage>
        <taxon>Eukaryota</taxon>
        <taxon>Metazoa</taxon>
        <taxon>Chordata</taxon>
        <taxon>Craniata</taxon>
        <taxon>Vertebrata</taxon>
        <taxon>Euteleostomi</taxon>
        <taxon>Actinopterygii</taxon>
        <taxon>Neopterygii</taxon>
        <taxon>Teleostei</taxon>
        <taxon>Ostariophysi</taxon>
        <taxon>Cypriniformes</taxon>
        <taxon>Cyprinidae</taxon>
        <taxon>Cyprininae</taxon>
        <taxon>Sinocyclocheilus</taxon>
    </lineage>
</organism>
<dbReference type="InterPro" id="IPR001304">
    <property type="entry name" value="C-type_lectin-like"/>
</dbReference>
<evidence type="ECO:0000313" key="3">
    <source>
        <dbReference type="Proteomes" id="UP000472260"/>
    </source>
</evidence>
<dbReference type="Proteomes" id="UP000472260">
    <property type="component" value="Unassembled WGS sequence"/>
</dbReference>
<reference evidence="2" key="2">
    <citation type="submission" date="2025-09" db="UniProtKB">
        <authorList>
            <consortium name="Ensembl"/>
        </authorList>
    </citation>
    <scope>IDENTIFICATION</scope>
</reference>
<dbReference type="SUPFAM" id="SSF56436">
    <property type="entry name" value="C-type lectin-like"/>
    <property type="match status" value="1"/>
</dbReference>
<evidence type="ECO:0000259" key="1">
    <source>
        <dbReference type="PROSITE" id="PS50041"/>
    </source>
</evidence>
<feature type="domain" description="C-type lectin" evidence="1">
    <location>
        <begin position="39"/>
        <end position="141"/>
    </location>
</feature>
<dbReference type="Pfam" id="PF00059">
    <property type="entry name" value="Lectin_C"/>
    <property type="match status" value="1"/>
</dbReference>
<dbReference type="SMART" id="SM00034">
    <property type="entry name" value="CLECT"/>
    <property type="match status" value="1"/>
</dbReference>